<evidence type="ECO:0000313" key="4">
    <source>
        <dbReference type="Proteomes" id="UP000245634"/>
    </source>
</evidence>
<evidence type="ECO:0000259" key="2">
    <source>
        <dbReference type="Pfam" id="PF12801"/>
    </source>
</evidence>
<accession>A0A316D8T4</accession>
<keyword evidence="4" id="KW-1185">Reference proteome</keyword>
<protein>
    <submittedName>
        <fullName evidence="3">4Fe-4S binding protein</fullName>
    </submittedName>
</protein>
<dbReference type="AlphaFoldDB" id="A0A316D8T4"/>
<feature type="transmembrane region" description="Helical" evidence="1">
    <location>
        <begin position="128"/>
        <end position="146"/>
    </location>
</feature>
<feature type="transmembrane region" description="Helical" evidence="1">
    <location>
        <begin position="7"/>
        <end position="26"/>
    </location>
</feature>
<dbReference type="Proteomes" id="UP000245634">
    <property type="component" value="Unassembled WGS sequence"/>
</dbReference>
<dbReference type="EMBL" id="QGGL01000007">
    <property type="protein sequence ID" value="PWK13379.1"/>
    <property type="molecule type" value="Genomic_DNA"/>
</dbReference>
<reference evidence="3 4" key="1">
    <citation type="submission" date="2018-05" db="EMBL/GenBank/DDBJ databases">
        <title>Genomic Encyclopedia of Type Strains, Phase IV (KMG-IV): sequencing the most valuable type-strain genomes for metagenomic binning, comparative biology and taxonomic classification.</title>
        <authorList>
            <person name="Goeker M."/>
        </authorList>
    </citation>
    <scope>NUCLEOTIDE SEQUENCE [LARGE SCALE GENOMIC DNA]</scope>
    <source>
        <strain evidence="3 4">DSM 18773</strain>
    </source>
</reference>
<comment type="caution">
    <text evidence="3">The sequence shown here is derived from an EMBL/GenBank/DDBJ whole genome shotgun (WGS) entry which is preliminary data.</text>
</comment>
<feature type="transmembrane region" description="Helical" evidence="1">
    <location>
        <begin position="46"/>
        <end position="65"/>
    </location>
</feature>
<keyword evidence="1" id="KW-0812">Transmembrane</keyword>
<feature type="domain" description="4Fe-4S ferredoxin-type" evidence="2">
    <location>
        <begin position="130"/>
        <end position="166"/>
    </location>
</feature>
<dbReference type="RefSeq" id="WP_170119387.1">
    <property type="nucleotide sequence ID" value="NZ_QGGL01000007.1"/>
</dbReference>
<gene>
    <name evidence="3" type="ORF">C7459_10745</name>
</gene>
<evidence type="ECO:0000313" key="3">
    <source>
        <dbReference type="EMBL" id="PWK13379.1"/>
    </source>
</evidence>
<feature type="transmembrane region" description="Helical" evidence="1">
    <location>
        <begin position="174"/>
        <end position="195"/>
    </location>
</feature>
<name>A0A316D8T4_9BACL</name>
<feature type="transmembrane region" description="Helical" evidence="1">
    <location>
        <begin position="95"/>
        <end position="113"/>
    </location>
</feature>
<organism evidence="3 4">
    <name type="scientific">Tumebacillus permanentifrigoris</name>
    <dbReference type="NCBI Taxonomy" id="378543"/>
    <lineage>
        <taxon>Bacteria</taxon>
        <taxon>Bacillati</taxon>
        <taxon>Bacillota</taxon>
        <taxon>Bacilli</taxon>
        <taxon>Bacillales</taxon>
        <taxon>Alicyclobacillaceae</taxon>
        <taxon>Tumebacillus</taxon>
    </lineage>
</organism>
<keyword evidence="1" id="KW-1133">Transmembrane helix</keyword>
<proteinExistence type="predicted"/>
<keyword evidence="1" id="KW-0472">Membrane</keyword>
<dbReference type="InterPro" id="IPR017896">
    <property type="entry name" value="4Fe4S_Fe-S-bd"/>
</dbReference>
<dbReference type="Pfam" id="PF12801">
    <property type="entry name" value="Fer4_5"/>
    <property type="match status" value="2"/>
</dbReference>
<sequence length="299" mass="33582">MNLRKSIGWWIIGLFFLVPDLNLFRLDLHSGHYYWMTKRLSYDQPLPLLLTILLLVFLVLGLSTFRARLFCTALCPHNTLSKGLRWLEQHRLDQPVAIVMTPLIAFTLVSYFYEPHDAWRGIVYAESPMALAFFAVLCVFLGWLLLRLRSKFCQHACPYGFFQHLFTPANPTRLAKTLVALVLVLLAGGMTVAALRTSRSEVSLQQLSRVQTGQSMTYVYKLGLTNNNRKSAELFTIKFDPAGPQPIGAGIRNGHTVNPGATEQLTFALRTTELATVQFAVCAQREGICKPFSTTLSGP</sequence>
<feature type="domain" description="4Fe-4S ferredoxin-type" evidence="2">
    <location>
        <begin position="50"/>
        <end position="87"/>
    </location>
</feature>
<evidence type="ECO:0000256" key="1">
    <source>
        <dbReference type="SAM" id="Phobius"/>
    </source>
</evidence>